<evidence type="ECO:0000256" key="1">
    <source>
        <dbReference type="SAM" id="MobiDB-lite"/>
    </source>
</evidence>
<dbReference type="AlphaFoldDB" id="A0A0B1TL14"/>
<evidence type="ECO:0000313" key="4">
    <source>
        <dbReference type="Proteomes" id="UP000053660"/>
    </source>
</evidence>
<reference evidence="3 4" key="1">
    <citation type="submission" date="2014-03" db="EMBL/GenBank/DDBJ databases">
        <title>Draft genome of the hookworm Oesophagostomum dentatum.</title>
        <authorList>
            <person name="Mitreva M."/>
        </authorList>
    </citation>
    <scope>NUCLEOTIDE SEQUENCE [LARGE SCALE GENOMIC DNA]</scope>
    <source>
        <strain evidence="3 4">OD-Hann</strain>
    </source>
</reference>
<keyword evidence="2" id="KW-0472">Membrane</keyword>
<feature type="region of interest" description="Disordered" evidence="1">
    <location>
        <begin position="33"/>
        <end position="52"/>
    </location>
</feature>
<feature type="compositionally biased region" description="Low complexity" evidence="1">
    <location>
        <begin position="153"/>
        <end position="167"/>
    </location>
</feature>
<feature type="compositionally biased region" description="Low complexity" evidence="1">
    <location>
        <begin position="65"/>
        <end position="120"/>
    </location>
</feature>
<feature type="transmembrane region" description="Helical" evidence="2">
    <location>
        <begin position="281"/>
        <end position="309"/>
    </location>
</feature>
<evidence type="ECO:0000313" key="3">
    <source>
        <dbReference type="EMBL" id="KHJ96786.1"/>
    </source>
</evidence>
<dbReference type="EMBL" id="KN549588">
    <property type="protein sequence ID" value="KHJ96786.1"/>
    <property type="molecule type" value="Genomic_DNA"/>
</dbReference>
<keyword evidence="2" id="KW-0812">Transmembrane</keyword>
<protein>
    <submittedName>
        <fullName evidence="3">Uncharacterized protein</fullName>
    </submittedName>
</protein>
<accession>A0A0B1TL14</accession>
<feature type="compositionally biased region" description="Low complexity" evidence="1">
    <location>
        <begin position="128"/>
        <end position="140"/>
    </location>
</feature>
<gene>
    <name evidence="3" type="ORF">OESDEN_03242</name>
</gene>
<keyword evidence="2" id="KW-1133">Transmembrane helix</keyword>
<dbReference type="OrthoDB" id="5820472at2759"/>
<feature type="region of interest" description="Disordered" evidence="1">
    <location>
        <begin position="65"/>
        <end position="172"/>
    </location>
</feature>
<keyword evidence="4" id="KW-1185">Reference proteome</keyword>
<organism evidence="3 4">
    <name type="scientific">Oesophagostomum dentatum</name>
    <name type="common">Nodular worm</name>
    <dbReference type="NCBI Taxonomy" id="61180"/>
    <lineage>
        <taxon>Eukaryota</taxon>
        <taxon>Metazoa</taxon>
        <taxon>Ecdysozoa</taxon>
        <taxon>Nematoda</taxon>
        <taxon>Chromadorea</taxon>
        <taxon>Rhabditida</taxon>
        <taxon>Rhabditina</taxon>
        <taxon>Rhabditomorpha</taxon>
        <taxon>Strongyloidea</taxon>
        <taxon>Strongylidae</taxon>
        <taxon>Oesophagostomum</taxon>
    </lineage>
</organism>
<name>A0A0B1TL14_OESDE</name>
<feature type="transmembrane region" description="Helical" evidence="2">
    <location>
        <begin position="357"/>
        <end position="376"/>
    </location>
</feature>
<sequence length="452" mass="49888">MDNSVTRTDSPVLIVPELREVVELENIQRNIVASEPGNGGKEVSSPPSTTSAEVLRIVTAIEPETTTTVATALESTEISSTTEEATTTRAAESTESAETYSTTDSGESKSETTSTTVSAEVTEDLETSTDASTSSETTEAGPIPAEDEREEQTASTSTTSATPVSTVNRRRPMVHHRFGKNWRNMNSEEDSSPAVFTTKVDATASIRPDTSTGENLVVVKMMREGQLSWPGRFFVLFIAIIMVLLTIPTPMLITAGTVCYMRSYHPMDRTTFSDKVGQICVVLATVLLFFIPCICLYLDALLAYIHIYFALCPEIQAMQQITVQSLNEPPPVDRIIRSISGAQLCQRNPEMHSIRDIWLACFAFVLFSLPTVFALFKLSKYYLRMKTEYYWNAGDGYGVIRPKVATTNDVIYGNIYGTLQVQRKRPVSKPPPRPEPAAYGVYIEQPVYGAFK</sequence>
<feature type="transmembrane region" description="Helical" evidence="2">
    <location>
        <begin position="233"/>
        <end position="260"/>
    </location>
</feature>
<dbReference type="Proteomes" id="UP000053660">
    <property type="component" value="Unassembled WGS sequence"/>
</dbReference>
<proteinExistence type="predicted"/>
<evidence type="ECO:0000256" key="2">
    <source>
        <dbReference type="SAM" id="Phobius"/>
    </source>
</evidence>